<gene>
    <name evidence="1" type="ORF">C7Y44_24920</name>
</gene>
<protein>
    <submittedName>
        <fullName evidence="1">Nucleoid-associated protein</fullName>
    </submittedName>
</protein>
<dbReference type="InterPro" id="IPR007358">
    <property type="entry name" value="Nucleoid_associated_NdpA"/>
</dbReference>
<evidence type="ECO:0000313" key="2">
    <source>
        <dbReference type="Proteomes" id="UP000316208"/>
    </source>
</evidence>
<comment type="caution">
    <text evidence="1">The sequence shown here is derived from an EMBL/GenBank/DDBJ whole genome shotgun (WGS) entry which is preliminary data.</text>
</comment>
<accession>A0ABY3AI91</accession>
<name>A0ABY3AI91_PAEPP</name>
<dbReference type="RefSeq" id="WP_142546118.1">
    <property type="nucleotide sequence ID" value="NZ_SADY01000009.1"/>
</dbReference>
<reference evidence="1 2" key="1">
    <citation type="submission" date="2018-03" db="EMBL/GenBank/DDBJ databases">
        <title>Aerobic endospore-forming bacteria genome sequencing and assembly.</title>
        <authorList>
            <person name="Cavalcante D.A."/>
            <person name="Driks A."/>
            <person name="Putonti C."/>
            <person name="De-Souza M.T."/>
        </authorList>
    </citation>
    <scope>NUCLEOTIDE SEQUENCE [LARGE SCALE GENOMIC DNA]</scope>
    <source>
        <strain evidence="1 2">SDF0028</strain>
    </source>
</reference>
<dbReference type="Proteomes" id="UP000316208">
    <property type="component" value="Unassembled WGS sequence"/>
</dbReference>
<proteinExistence type="predicted"/>
<organism evidence="1 2">
    <name type="scientific">Paenibacillus popilliae</name>
    <name type="common">Bacillus popilliae</name>
    <dbReference type="NCBI Taxonomy" id="78057"/>
    <lineage>
        <taxon>Bacteria</taxon>
        <taxon>Bacillati</taxon>
        <taxon>Bacillota</taxon>
        <taxon>Bacilli</taxon>
        <taxon>Bacillales</taxon>
        <taxon>Paenibacillaceae</taxon>
        <taxon>Paenibacillus</taxon>
    </lineage>
</organism>
<keyword evidence="2" id="KW-1185">Reference proteome</keyword>
<dbReference type="EMBL" id="SADY01000009">
    <property type="protein sequence ID" value="TQR41764.1"/>
    <property type="molecule type" value="Genomic_DNA"/>
</dbReference>
<dbReference type="Pfam" id="PF04245">
    <property type="entry name" value="NA37"/>
    <property type="match status" value="1"/>
</dbReference>
<evidence type="ECO:0000313" key="1">
    <source>
        <dbReference type="EMBL" id="TQR41764.1"/>
    </source>
</evidence>
<sequence length="347" mass="41010">MIDFESLNIDKLVLHKIGNKMRDEGVQVSQELHPLDDSNIKEIMLRFFLNPFKNERVYNFSHESKLELNEVYYFVRNVFNNQDYFYEESINILKHLYETSNHPNIKSGEFYMSYFKNYSSKDKNFDAIGLFKTENKDIYLKVNQNRNNFNISYDRGINTEKLDKGCLIINDGMKNGYKVLVVDTAASSQNKEAQYWKKGFLNLKEFENDSFNTSAFIKICSSFSSNVVENSIDSNTPLKFKNSAYKYLEENTKCSLDDFVHQVFDNDNLGNDFKEYKKRYEETYNITPIEVFDVSPTIVNKLKNRFISNIKLDTGFDIKLTNEKFLEKGFDEEKGMSYYKLYFHNEK</sequence>